<evidence type="ECO:0000256" key="3">
    <source>
        <dbReference type="ARBA" id="ARBA00006739"/>
    </source>
</evidence>
<dbReference type="Gene3D" id="3.90.550.10">
    <property type="entry name" value="Spore Coat Polysaccharide Biosynthesis Protein SpsA, Chain A"/>
    <property type="match status" value="1"/>
</dbReference>
<dbReference type="SUPFAM" id="SSF53448">
    <property type="entry name" value="Nucleotide-diphospho-sugar transferases"/>
    <property type="match status" value="1"/>
</dbReference>
<dbReference type="PANTHER" id="PTHR48090">
    <property type="entry name" value="UNDECAPRENYL-PHOSPHATE 4-DEOXY-4-FORMAMIDO-L-ARABINOSE TRANSFERASE-RELATED"/>
    <property type="match status" value="1"/>
</dbReference>
<dbReference type="AlphaFoldDB" id="A0A7M1SYB0"/>
<keyword evidence="14" id="KW-1185">Reference proteome</keyword>
<keyword evidence="6" id="KW-0460">Magnesium</keyword>
<evidence type="ECO:0000256" key="7">
    <source>
        <dbReference type="ARBA" id="ARBA00039022"/>
    </source>
</evidence>
<organism evidence="13 14">
    <name type="scientific">Ruania alkalisoli</name>
    <dbReference type="NCBI Taxonomy" id="2779775"/>
    <lineage>
        <taxon>Bacteria</taxon>
        <taxon>Bacillati</taxon>
        <taxon>Actinomycetota</taxon>
        <taxon>Actinomycetes</taxon>
        <taxon>Micrococcales</taxon>
        <taxon>Ruaniaceae</taxon>
        <taxon>Ruania</taxon>
    </lineage>
</organism>
<dbReference type="EMBL" id="CP063169">
    <property type="protein sequence ID" value="QOR72548.1"/>
    <property type="molecule type" value="Genomic_DNA"/>
</dbReference>
<comment type="catalytic activity">
    <reaction evidence="10">
        <text>an NDP-alpha-D-glucose + (2R)-3-phosphoglycerate = (2R)-2-O-(alpha-D-glucopyranosyl)-3-phospho-glycerate + a ribonucleoside 5'-diphosphate + H(+)</text>
        <dbReference type="Rhea" id="RHEA:47244"/>
        <dbReference type="ChEBI" id="CHEBI:15378"/>
        <dbReference type="ChEBI" id="CHEBI:57930"/>
        <dbReference type="ChEBI" id="CHEBI:58272"/>
        <dbReference type="ChEBI" id="CHEBI:62600"/>
        <dbReference type="ChEBI" id="CHEBI:76533"/>
        <dbReference type="EC" id="2.4.1.266"/>
    </reaction>
    <physiologicalReaction direction="left-to-right" evidence="10">
        <dbReference type="Rhea" id="RHEA:47245"/>
    </physiologicalReaction>
</comment>
<evidence type="ECO:0000259" key="12">
    <source>
        <dbReference type="Pfam" id="PF00535"/>
    </source>
</evidence>
<comment type="catalytic activity">
    <reaction evidence="9">
        <text>(2R)-3-phosphoglycerate + UDP-alpha-D-glucose = (2R)-2-O-(alpha-D-glucopyranosyl)-3-phospho-glycerate + UDP + H(+)</text>
        <dbReference type="Rhea" id="RHEA:31319"/>
        <dbReference type="ChEBI" id="CHEBI:15378"/>
        <dbReference type="ChEBI" id="CHEBI:58223"/>
        <dbReference type="ChEBI" id="CHEBI:58272"/>
        <dbReference type="ChEBI" id="CHEBI:58885"/>
        <dbReference type="ChEBI" id="CHEBI:62600"/>
        <dbReference type="EC" id="2.4.1.266"/>
    </reaction>
    <physiologicalReaction direction="left-to-right" evidence="9">
        <dbReference type="Rhea" id="RHEA:31320"/>
    </physiologicalReaction>
</comment>
<dbReference type="KEGG" id="halt:IM660_02525"/>
<dbReference type="Pfam" id="PF00535">
    <property type="entry name" value="Glycos_transf_2"/>
    <property type="match status" value="1"/>
</dbReference>
<accession>A0A7M1SYB0</accession>
<comment type="similarity">
    <text evidence="3">Belongs to the glycosyltransferase 2 family.</text>
</comment>
<evidence type="ECO:0000256" key="11">
    <source>
        <dbReference type="SAM" id="MobiDB-lite"/>
    </source>
</evidence>
<evidence type="ECO:0000256" key="1">
    <source>
        <dbReference type="ARBA" id="ARBA00001936"/>
    </source>
</evidence>
<dbReference type="Proteomes" id="UP000593758">
    <property type="component" value="Chromosome"/>
</dbReference>
<dbReference type="PANTHER" id="PTHR48090:SF10">
    <property type="entry name" value="GLUCOSYL-3-PHOSPHOGLYCERATE SYNTHASE"/>
    <property type="match status" value="1"/>
</dbReference>
<evidence type="ECO:0000256" key="8">
    <source>
        <dbReference type="ARBA" id="ARBA00040894"/>
    </source>
</evidence>
<protein>
    <recommendedName>
        <fullName evidence="8">Glucosyl-3-phosphoglycerate synthase</fullName>
        <ecNumber evidence="7">2.4.1.266</ecNumber>
    </recommendedName>
</protein>
<evidence type="ECO:0000313" key="14">
    <source>
        <dbReference type="Proteomes" id="UP000593758"/>
    </source>
</evidence>
<feature type="domain" description="Glycosyltransferase 2-like" evidence="12">
    <location>
        <begin position="37"/>
        <end position="160"/>
    </location>
</feature>
<reference evidence="13 14" key="1">
    <citation type="submission" date="2020-10" db="EMBL/GenBank/DDBJ databases">
        <title>Haloactinobacterium sp. RN3S43, a bacterium isolated from saline soil.</title>
        <authorList>
            <person name="Sun J.-Q."/>
        </authorList>
    </citation>
    <scope>NUCLEOTIDE SEQUENCE [LARGE SCALE GENOMIC DNA]</scope>
    <source>
        <strain evidence="13 14">RN3S43</strain>
    </source>
</reference>
<dbReference type="EC" id="2.4.1.266" evidence="7"/>
<gene>
    <name evidence="13" type="ORF">IM660_02525</name>
</gene>
<dbReference type="GO" id="GO:0016757">
    <property type="term" value="F:glycosyltransferase activity"/>
    <property type="evidence" value="ECO:0007669"/>
    <property type="project" value="UniProtKB-KW"/>
</dbReference>
<evidence type="ECO:0000313" key="13">
    <source>
        <dbReference type="EMBL" id="QOR72548.1"/>
    </source>
</evidence>
<evidence type="ECO:0000256" key="4">
    <source>
        <dbReference type="ARBA" id="ARBA00022676"/>
    </source>
</evidence>
<evidence type="ECO:0000256" key="6">
    <source>
        <dbReference type="ARBA" id="ARBA00022842"/>
    </source>
</evidence>
<feature type="region of interest" description="Disordered" evidence="11">
    <location>
        <begin position="265"/>
        <end position="338"/>
    </location>
</feature>
<feature type="region of interest" description="Disordered" evidence="11">
    <location>
        <begin position="1"/>
        <end position="30"/>
    </location>
</feature>
<dbReference type="CDD" id="cd04179">
    <property type="entry name" value="DPM_DPG-synthase_like"/>
    <property type="match status" value="1"/>
</dbReference>
<evidence type="ECO:0000256" key="9">
    <source>
        <dbReference type="ARBA" id="ARBA00048689"/>
    </source>
</evidence>
<feature type="compositionally biased region" description="Pro residues" evidence="11">
    <location>
        <begin position="304"/>
        <end position="315"/>
    </location>
</feature>
<keyword evidence="5 13" id="KW-0808">Transferase</keyword>
<comment type="cofactor">
    <cofactor evidence="2">
        <name>Mg(2+)</name>
        <dbReference type="ChEBI" id="CHEBI:18420"/>
    </cofactor>
</comment>
<name>A0A7M1SYB0_9MICO</name>
<evidence type="ECO:0000256" key="5">
    <source>
        <dbReference type="ARBA" id="ARBA00022679"/>
    </source>
</evidence>
<proteinExistence type="inferred from homology"/>
<dbReference type="InterPro" id="IPR029044">
    <property type="entry name" value="Nucleotide-diphossugar_trans"/>
</dbReference>
<evidence type="ECO:0000256" key="10">
    <source>
        <dbReference type="ARBA" id="ARBA00048997"/>
    </source>
</evidence>
<evidence type="ECO:0000256" key="2">
    <source>
        <dbReference type="ARBA" id="ARBA00001946"/>
    </source>
</evidence>
<sequence length="338" mass="35833">MSGEGINPLRIIRRRAPETGPIPVPPADPDHQRVAAVIPAKDEAARIAATVRAVRAIPYVDLVLVVDDGSEDDTQHLARSAGAVVVRHSHNRGKASAMETGAAVVAMRDIEDGPARLLLFVDADLGATAVNAAPLVPPVVTGRADLSIATLPKQSGAGGRGIVTGLARRAIQRATGWAPSQPLSGQRCMTRAAFDAATPLAHGWGVETGMTMDVLMQGFAVVEVPCDLRHRATGNDLAGQLHRAGQYRDVAMAIAARRFRHYKQKVTRDAAEPGPDLDQADTDGTLIDQGDGRTGDSTGDHPAPSGPQTPAPPQEPGRRSRSLRRAVESSRRRRSRPR</sequence>
<comment type="cofactor">
    <cofactor evidence="1">
        <name>Mn(2+)</name>
        <dbReference type="ChEBI" id="CHEBI:29035"/>
    </cofactor>
</comment>
<dbReference type="InterPro" id="IPR050256">
    <property type="entry name" value="Glycosyltransferase_2"/>
</dbReference>
<dbReference type="InterPro" id="IPR001173">
    <property type="entry name" value="Glyco_trans_2-like"/>
</dbReference>
<keyword evidence="4" id="KW-0328">Glycosyltransferase</keyword>